<reference evidence="3 4" key="1">
    <citation type="submission" date="2024-04" db="EMBL/GenBank/DDBJ databases">
        <title>draft genome sequnece of Paenibacillus filicis.</title>
        <authorList>
            <person name="Kim D.-U."/>
        </authorList>
    </citation>
    <scope>NUCLEOTIDE SEQUENCE [LARGE SCALE GENOMIC DNA]</scope>
    <source>
        <strain evidence="3 4">KACC14197</strain>
    </source>
</reference>
<comment type="caution">
    <text evidence="3">The sequence shown here is derived from an EMBL/GenBank/DDBJ whole genome shotgun (WGS) entry which is preliminary data.</text>
</comment>
<dbReference type="Proteomes" id="UP001469365">
    <property type="component" value="Unassembled WGS sequence"/>
</dbReference>
<keyword evidence="4" id="KW-1185">Reference proteome</keyword>
<keyword evidence="1" id="KW-0238">DNA-binding</keyword>
<proteinExistence type="predicted"/>
<name>A0ABU9DT47_9BACL</name>
<organism evidence="3 4">
    <name type="scientific">Paenibacillus filicis</name>
    <dbReference type="NCBI Taxonomy" id="669464"/>
    <lineage>
        <taxon>Bacteria</taxon>
        <taxon>Bacillati</taxon>
        <taxon>Bacillota</taxon>
        <taxon>Bacilli</taxon>
        <taxon>Bacillales</taxon>
        <taxon>Paenibacillaceae</taxon>
        <taxon>Paenibacillus</taxon>
    </lineage>
</organism>
<dbReference type="SMART" id="SM00530">
    <property type="entry name" value="HTH_XRE"/>
    <property type="match status" value="1"/>
</dbReference>
<dbReference type="EMBL" id="JBBPCC010000021">
    <property type="protein sequence ID" value="MEK8131401.1"/>
    <property type="molecule type" value="Genomic_DNA"/>
</dbReference>
<accession>A0ABU9DT47</accession>
<evidence type="ECO:0000313" key="3">
    <source>
        <dbReference type="EMBL" id="MEK8131401.1"/>
    </source>
</evidence>
<protein>
    <submittedName>
        <fullName evidence="3">Helix-turn-helix domain-containing protein</fullName>
    </submittedName>
</protein>
<dbReference type="PROSITE" id="PS50943">
    <property type="entry name" value="HTH_CROC1"/>
    <property type="match status" value="1"/>
</dbReference>
<dbReference type="Gene3D" id="1.10.260.40">
    <property type="entry name" value="lambda repressor-like DNA-binding domains"/>
    <property type="match status" value="1"/>
</dbReference>
<evidence type="ECO:0000256" key="1">
    <source>
        <dbReference type="ARBA" id="ARBA00023125"/>
    </source>
</evidence>
<dbReference type="SUPFAM" id="SSF47413">
    <property type="entry name" value="lambda repressor-like DNA-binding domains"/>
    <property type="match status" value="1"/>
</dbReference>
<feature type="domain" description="HTH cro/C1-type" evidence="2">
    <location>
        <begin position="11"/>
        <end position="65"/>
    </location>
</feature>
<evidence type="ECO:0000313" key="4">
    <source>
        <dbReference type="Proteomes" id="UP001469365"/>
    </source>
</evidence>
<gene>
    <name evidence="3" type="ORF">WMW72_26170</name>
</gene>
<evidence type="ECO:0000259" key="2">
    <source>
        <dbReference type="PROSITE" id="PS50943"/>
    </source>
</evidence>
<dbReference type="CDD" id="cd00093">
    <property type="entry name" value="HTH_XRE"/>
    <property type="match status" value="1"/>
</dbReference>
<dbReference type="Pfam" id="PF01381">
    <property type="entry name" value="HTH_3"/>
    <property type="match status" value="1"/>
</dbReference>
<dbReference type="PANTHER" id="PTHR46558">
    <property type="entry name" value="TRACRIPTIONAL REGULATORY PROTEIN-RELATED-RELATED"/>
    <property type="match status" value="1"/>
</dbReference>
<dbReference type="PANTHER" id="PTHR46558:SF4">
    <property type="entry name" value="DNA-BIDING PHAGE PROTEIN"/>
    <property type="match status" value="1"/>
</dbReference>
<dbReference type="RefSeq" id="WP_341418537.1">
    <property type="nucleotide sequence ID" value="NZ_JBBPCC010000021.1"/>
</dbReference>
<dbReference type="InterPro" id="IPR001387">
    <property type="entry name" value="Cro/C1-type_HTH"/>
</dbReference>
<dbReference type="InterPro" id="IPR010982">
    <property type="entry name" value="Lambda_DNA-bd_dom_sf"/>
</dbReference>
<sequence length="79" mass="9131">MKKQLMPLEKLIEARREMKLTQDDVAKLSGISRSMYCNIERGEVTPSLRSAYSISRVLKKSIEQLFFARNARITNKKLA</sequence>